<proteinExistence type="predicted"/>
<dbReference type="GO" id="GO:0004222">
    <property type="term" value="F:metalloendopeptidase activity"/>
    <property type="evidence" value="ECO:0007669"/>
    <property type="project" value="InterPro"/>
</dbReference>
<dbReference type="GeneID" id="13724327"/>
<dbReference type="HOGENOM" id="CLU_071224_0_0_2"/>
<dbReference type="GO" id="GO:0031012">
    <property type="term" value="C:extracellular matrix"/>
    <property type="evidence" value="ECO:0007669"/>
    <property type="project" value="InterPro"/>
</dbReference>
<keyword evidence="5" id="KW-0812">Transmembrane</keyword>
<dbReference type="Gene3D" id="3.40.390.10">
    <property type="entry name" value="Collagenase (Catalytic Domain)"/>
    <property type="match status" value="1"/>
</dbReference>
<keyword evidence="3" id="KW-0378">Hydrolase</keyword>
<feature type="transmembrane region" description="Helical" evidence="5">
    <location>
        <begin position="24"/>
        <end position="46"/>
    </location>
</feature>
<keyword evidence="4" id="KW-0862">Zinc</keyword>
<evidence type="ECO:0000256" key="2">
    <source>
        <dbReference type="ARBA" id="ARBA00022723"/>
    </source>
</evidence>
<dbReference type="PATRIC" id="fig|1229908.8.peg.1612"/>
<reference evidence="7 8" key="1">
    <citation type="journal article" date="2012" name="J. Bacteriol.">
        <title>Draft Genome Sequence of an Ammonia-Oxidizing Archaeon, "Candidatus Nitrosopumilus koreensis" AR1, from Marine Sediment.</title>
        <authorList>
            <person name="Park S.J."/>
            <person name="Kim J.G."/>
            <person name="Jung M.Y."/>
            <person name="Kim S.J."/>
            <person name="Cha I.T."/>
            <person name="Kwon K."/>
            <person name="Lee J.H."/>
            <person name="Rhee S.K."/>
        </authorList>
    </citation>
    <scope>NUCLEOTIDE SEQUENCE [LARGE SCALE GENOMIC DNA]</scope>
    <source>
        <strain evidence="7 8">AR1</strain>
    </source>
</reference>
<dbReference type="RefSeq" id="WP_014963732.1">
    <property type="nucleotide sequence ID" value="NC_018655.1"/>
</dbReference>
<evidence type="ECO:0000313" key="7">
    <source>
        <dbReference type="EMBL" id="AFS81351.1"/>
    </source>
</evidence>
<evidence type="ECO:0000256" key="5">
    <source>
        <dbReference type="SAM" id="Phobius"/>
    </source>
</evidence>
<dbReference type="STRING" id="1229908.NKOR_07450"/>
<dbReference type="GO" id="GO:0008270">
    <property type="term" value="F:zinc ion binding"/>
    <property type="evidence" value="ECO:0007669"/>
    <property type="project" value="InterPro"/>
</dbReference>
<evidence type="ECO:0000259" key="6">
    <source>
        <dbReference type="Pfam" id="PF00413"/>
    </source>
</evidence>
<dbReference type="Pfam" id="PF00413">
    <property type="entry name" value="Peptidase_M10"/>
    <property type="match status" value="1"/>
</dbReference>
<keyword evidence="8" id="KW-1185">Reference proteome</keyword>
<dbReference type="InterPro" id="IPR001818">
    <property type="entry name" value="Pept_M10_metallopeptidase"/>
</dbReference>
<keyword evidence="2" id="KW-0479">Metal-binding</keyword>
<gene>
    <name evidence="7" type="ORF">NKOR_07450</name>
</gene>
<name>K0BA77_9ARCH</name>
<evidence type="ECO:0000313" key="8">
    <source>
        <dbReference type="Proteomes" id="UP000006101"/>
    </source>
</evidence>
<dbReference type="InterPro" id="IPR024079">
    <property type="entry name" value="MetalloPept_cat_dom_sf"/>
</dbReference>
<evidence type="ECO:0000256" key="4">
    <source>
        <dbReference type="ARBA" id="ARBA00022833"/>
    </source>
</evidence>
<dbReference type="EMBL" id="CP003842">
    <property type="protein sequence ID" value="AFS81351.1"/>
    <property type="molecule type" value="Genomic_DNA"/>
</dbReference>
<evidence type="ECO:0000256" key="3">
    <source>
        <dbReference type="ARBA" id="ARBA00022801"/>
    </source>
</evidence>
<sequence>MTKIILFLDETNHGKKNNVFKKNLVLITSILSGVLILSSLFFTSVVGEEHQVELNSLTNTGYFIQNLKGDTIDTHLSWRLVDGDTLYVNILNGEKHSEKIELIKSVLLSGETIEIDNSLLHKGPEGTMSTYYLGWKGALEAASEKQDTELFIPINIELINSKNGEGDITIELSNFRNGDGYSGWTKSITDDTQNQILKSHIVIFETDNLSDSQFKTILRHELGHAFGLAHSTAPEDLMYPSIETDFPYISDCTIDAIIHLYDGGTSSEVICQI</sequence>
<accession>K0BA77</accession>
<organism evidence="7 8">
    <name type="scientific">Candidatus Nitrosopumilus koreensis AR1</name>
    <dbReference type="NCBI Taxonomy" id="1229908"/>
    <lineage>
        <taxon>Archaea</taxon>
        <taxon>Nitrososphaerota</taxon>
        <taxon>Nitrososphaeria</taxon>
        <taxon>Nitrosopumilales</taxon>
        <taxon>Nitrosopumilaceae</taxon>
        <taxon>Nitrosopumilus</taxon>
    </lineage>
</organism>
<keyword evidence="1" id="KW-0645">Protease</keyword>
<dbReference type="GO" id="GO:0006508">
    <property type="term" value="P:proteolysis"/>
    <property type="evidence" value="ECO:0007669"/>
    <property type="project" value="UniProtKB-KW"/>
</dbReference>
<dbReference type="Proteomes" id="UP000006101">
    <property type="component" value="Chromosome"/>
</dbReference>
<evidence type="ECO:0000256" key="1">
    <source>
        <dbReference type="ARBA" id="ARBA00022670"/>
    </source>
</evidence>
<protein>
    <submittedName>
        <fullName evidence="7">Peptidase M10A and M12B matrixin and adamalysin</fullName>
    </submittedName>
</protein>
<dbReference type="SUPFAM" id="SSF55486">
    <property type="entry name" value="Metalloproteases ('zincins'), catalytic domain"/>
    <property type="match status" value="1"/>
</dbReference>
<keyword evidence="5" id="KW-0472">Membrane</keyword>
<keyword evidence="5" id="KW-1133">Transmembrane helix</keyword>
<feature type="domain" description="Peptidase M10 metallopeptidase" evidence="6">
    <location>
        <begin position="209"/>
        <end position="261"/>
    </location>
</feature>
<dbReference type="AlphaFoldDB" id="K0BA77"/>
<dbReference type="KEGG" id="nkr:NKOR_07450"/>